<sequence>MAFSKRHLATLLEELQTIVNRMEAGLEDKSDYNRSRDRLRDIRAKLADLEAEKAELKAQIKTLKVVVEQSKDTGEAQEPNSTIHDDEDSSLEEVAR</sequence>
<organism evidence="2">
    <name type="scientific">marine metagenome</name>
    <dbReference type="NCBI Taxonomy" id="408172"/>
    <lineage>
        <taxon>unclassified sequences</taxon>
        <taxon>metagenomes</taxon>
        <taxon>ecological metagenomes</taxon>
    </lineage>
</organism>
<accession>A0A381T6L3</accession>
<protein>
    <submittedName>
        <fullName evidence="2">Uncharacterized protein</fullName>
    </submittedName>
</protein>
<dbReference type="EMBL" id="UINC01004105">
    <property type="protein sequence ID" value="SVA11830.1"/>
    <property type="molecule type" value="Genomic_DNA"/>
</dbReference>
<dbReference type="AlphaFoldDB" id="A0A381T6L3"/>
<dbReference type="Gene3D" id="1.20.1600.10">
    <property type="entry name" value="Outer membrane efflux proteins (OEP)"/>
    <property type="match status" value="1"/>
</dbReference>
<name>A0A381T6L3_9ZZZZ</name>
<evidence type="ECO:0000256" key="1">
    <source>
        <dbReference type="SAM" id="MobiDB-lite"/>
    </source>
</evidence>
<feature type="compositionally biased region" description="Acidic residues" evidence="1">
    <location>
        <begin position="85"/>
        <end position="96"/>
    </location>
</feature>
<evidence type="ECO:0000313" key="2">
    <source>
        <dbReference type="EMBL" id="SVA11830.1"/>
    </source>
</evidence>
<gene>
    <name evidence="2" type="ORF">METZ01_LOCUS64684</name>
</gene>
<proteinExistence type="predicted"/>
<reference evidence="2" key="1">
    <citation type="submission" date="2018-05" db="EMBL/GenBank/DDBJ databases">
        <authorList>
            <person name="Lanie J.A."/>
            <person name="Ng W.-L."/>
            <person name="Kazmierczak K.M."/>
            <person name="Andrzejewski T.M."/>
            <person name="Davidsen T.M."/>
            <person name="Wayne K.J."/>
            <person name="Tettelin H."/>
            <person name="Glass J.I."/>
            <person name="Rusch D."/>
            <person name="Podicherti R."/>
            <person name="Tsui H.-C.T."/>
            <person name="Winkler M.E."/>
        </authorList>
    </citation>
    <scope>NUCLEOTIDE SEQUENCE</scope>
</reference>
<feature type="region of interest" description="Disordered" evidence="1">
    <location>
        <begin position="70"/>
        <end position="96"/>
    </location>
</feature>